<dbReference type="AlphaFoldDB" id="A0A852PSP7"/>
<dbReference type="RefSeq" id="WP_118800372.1">
    <property type="nucleotide sequence ID" value="NZ_JACBKA010000003.1"/>
</dbReference>
<organism evidence="2 3">
    <name type="scientific">Haemophilus haemolyticus</name>
    <dbReference type="NCBI Taxonomy" id="726"/>
    <lineage>
        <taxon>Bacteria</taxon>
        <taxon>Pseudomonadati</taxon>
        <taxon>Pseudomonadota</taxon>
        <taxon>Gammaproteobacteria</taxon>
        <taxon>Pasteurellales</taxon>
        <taxon>Pasteurellaceae</taxon>
        <taxon>Haemophilus</taxon>
    </lineage>
</organism>
<evidence type="ECO:0000313" key="3">
    <source>
        <dbReference type="Proteomes" id="UP000590599"/>
    </source>
</evidence>
<feature type="coiled-coil region" evidence="1">
    <location>
        <begin position="61"/>
        <end position="95"/>
    </location>
</feature>
<keyword evidence="1" id="KW-0175">Coiled coil</keyword>
<dbReference type="EMBL" id="JACBKA010000003">
    <property type="protein sequence ID" value="NYA26691.1"/>
    <property type="molecule type" value="Genomic_DNA"/>
</dbReference>
<comment type="caution">
    <text evidence="2">The sequence shown here is derived from an EMBL/GenBank/DDBJ whole genome shotgun (WGS) entry which is preliminary data.</text>
</comment>
<evidence type="ECO:0000256" key="1">
    <source>
        <dbReference type="SAM" id="Coils"/>
    </source>
</evidence>
<sequence length="186" mass="21932">MNAVDEFEIGIYTPELNDEDVLKEIYLSSDILKFILNIDNFDDNVIKPKKETYTAIQTERERKLQSDNDELKKENEKLKTENEQYKNLSINQKSQEVNQIVTTVQSYNDRERETHLQAICFLAFRLAEQDPKKLIKPSQGIYTDRLANILEKESIEHCINIRTKDIFQRKISNSIKLFRDITEKAD</sequence>
<protein>
    <submittedName>
        <fullName evidence="2">Uncharacterized protein</fullName>
    </submittedName>
</protein>
<reference evidence="2 3" key="1">
    <citation type="submission" date="2020-07" db="EMBL/GenBank/DDBJ databases">
        <title>Genus Haemophilus, Bergeys manual.</title>
        <authorList>
            <person name="Noerskov-Lauritsen N."/>
        </authorList>
    </citation>
    <scope>NUCLEOTIDE SEQUENCE [LARGE SCALE GENOMIC DNA]</scope>
    <source>
        <strain evidence="2 3">CCUG30047</strain>
    </source>
</reference>
<accession>A0A852PSP7</accession>
<evidence type="ECO:0000313" key="2">
    <source>
        <dbReference type="EMBL" id="NYA26691.1"/>
    </source>
</evidence>
<dbReference type="Proteomes" id="UP000590599">
    <property type="component" value="Unassembled WGS sequence"/>
</dbReference>
<gene>
    <name evidence="2" type="ORF">HZI69_02360</name>
</gene>
<name>A0A852PSP7_HAEHA</name>
<proteinExistence type="predicted"/>